<gene>
    <name evidence="2" type="ORF">DF185_18215</name>
</gene>
<evidence type="ECO:0000313" key="3">
    <source>
        <dbReference type="Proteomes" id="UP000248079"/>
    </source>
</evidence>
<dbReference type="EMBL" id="QFLI01000009">
    <property type="protein sequence ID" value="PXX97900.1"/>
    <property type="molecule type" value="Genomic_DNA"/>
</dbReference>
<dbReference type="PANTHER" id="PTHR11614">
    <property type="entry name" value="PHOSPHOLIPASE-RELATED"/>
    <property type="match status" value="1"/>
</dbReference>
<dbReference type="Proteomes" id="UP000248079">
    <property type="component" value="Unassembled WGS sequence"/>
</dbReference>
<dbReference type="InterPro" id="IPR022742">
    <property type="entry name" value="Hydrolase_4"/>
</dbReference>
<name>A0A2V3ZWJ9_9BACT</name>
<dbReference type="InterPro" id="IPR051044">
    <property type="entry name" value="MAG_DAG_Lipase"/>
</dbReference>
<reference evidence="2 3" key="1">
    <citation type="submission" date="2018-05" db="EMBL/GenBank/DDBJ databases">
        <title>Marinifilum breve JC075T sp. nov., a marine bacterium isolated from Yongle Blue Hole in the South China Sea.</title>
        <authorList>
            <person name="Fu T."/>
        </authorList>
    </citation>
    <scope>NUCLEOTIDE SEQUENCE [LARGE SCALE GENOMIC DNA]</scope>
    <source>
        <strain evidence="2 3">JC075</strain>
    </source>
</reference>
<evidence type="ECO:0000313" key="2">
    <source>
        <dbReference type="EMBL" id="PXX97900.1"/>
    </source>
</evidence>
<proteinExistence type="predicted"/>
<keyword evidence="3" id="KW-1185">Reference proteome</keyword>
<dbReference type="InterPro" id="IPR029058">
    <property type="entry name" value="AB_hydrolase_fold"/>
</dbReference>
<dbReference type="AlphaFoldDB" id="A0A2V3ZWJ9"/>
<protein>
    <submittedName>
        <fullName evidence="2">Lysophospholipase</fullName>
    </submittedName>
</protein>
<accession>A0A2V3ZWJ9</accession>
<organism evidence="2 3">
    <name type="scientific">Marinifilum breve</name>
    <dbReference type="NCBI Taxonomy" id="2184082"/>
    <lineage>
        <taxon>Bacteria</taxon>
        <taxon>Pseudomonadati</taxon>
        <taxon>Bacteroidota</taxon>
        <taxon>Bacteroidia</taxon>
        <taxon>Marinilabiliales</taxon>
        <taxon>Marinifilaceae</taxon>
    </lineage>
</organism>
<dbReference type="Gene3D" id="3.40.50.1820">
    <property type="entry name" value="alpha/beta hydrolase"/>
    <property type="match status" value="1"/>
</dbReference>
<dbReference type="RefSeq" id="WP_110362297.1">
    <property type="nucleotide sequence ID" value="NZ_QFLI01000009.1"/>
</dbReference>
<dbReference type="OrthoDB" id="9794348at2"/>
<evidence type="ECO:0000259" key="1">
    <source>
        <dbReference type="Pfam" id="PF12146"/>
    </source>
</evidence>
<comment type="caution">
    <text evidence="2">The sequence shown here is derived from an EMBL/GenBank/DDBJ whole genome shotgun (WGS) entry which is preliminary data.</text>
</comment>
<dbReference type="SUPFAM" id="SSF53474">
    <property type="entry name" value="alpha/beta-Hydrolases"/>
    <property type="match status" value="1"/>
</dbReference>
<dbReference type="Pfam" id="PF12146">
    <property type="entry name" value="Hydrolase_4"/>
    <property type="match status" value="1"/>
</dbReference>
<feature type="domain" description="Serine aminopeptidase S33" evidence="1">
    <location>
        <begin position="26"/>
        <end position="258"/>
    </location>
</feature>
<sequence>MQHNIYQLQAFDNNQLFAQEFLPDNDVKAVIVLVHGIGEHSSRYHHWAEKFVSKGIAIFTYDQRGHGLSEGKRGVISSYDDFMNDIDLVLNTVEQKYPNLPLILYGHSMGGGEVLNHLLKRNNKYVGVISTSPWIISQASPPKIVIPLLRFFNQLIPKFSIKTKFDSSLLSHNAEVCRKYDEDELVHHWISFRLFVEAYDAGYFVYNSEEKINKPLLLIHGDEDGITDSAASKYFANKNQENCTFKLWSKAYHELHNEAFNSEVFEYICDWIYKLLKK</sequence>